<keyword evidence="12" id="KW-1185">Reference proteome</keyword>
<sequence length="444" mass="48225">MNVLNAPTPSVFFRYASFSVLGMLAITSAGIIDGYFVGNYVGAEGLAAINIVLPIFSLLVGLSLMLAIGGSVVSGKFLAQNNTLLASIMLSKTVLSAALVAILLCTLLGTWLTPLLLFLGANADLLPLSKAYIGLLLFFLPFLMVGITLDHFTRTDNRPSLAFYALLASSVLNIILDWLLVVHLDYGLQGAAFATGFSHLLLVAILLPVFIRRTSGLRFVKPFGANTNVFRAAYNGLSEFVNESSIAITTLLFNLAMLHHFDTAGVAAFSVITYLLWIGLMAIFGVCDALQPLVSKNYGARHPKRIEAFLRLGGATVLGIGLIFSLFLIAIPEYLTALFLNKRGIEAHAIALEFALFIWPIFLFNGFNLLVSAYFTAIQKPRKSTTIAFLRSLVFPLIFILALPKTFGVTGIFIALPLAEFCTFFIALFLLLRHTPKKVLEAKA</sequence>
<gene>
    <name evidence="11" type="ORF">JWV37_04790</name>
</gene>
<feature type="transmembrane region" description="Helical" evidence="10">
    <location>
        <begin position="409"/>
        <end position="432"/>
    </location>
</feature>
<feature type="transmembrane region" description="Helical" evidence="10">
    <location>
        <begin position="51"/>
        <end position="73"/>
    </location>
</feature>
<name>A0ABS2WRR1_9BACT</name>
<feature type="transmembrane region" description="Helical" evidence="10">
    <location>
        <begin position="267"/>
        <end position="287"/>
    </location>
</feature>
<comment type="caution">
    <text evidence="11">The sequence shown here is derived from an EMBL/GenBank/DDBJ whole genome shotgun (WGS) entry which is preliminary data.</text>
</comment>
<evidence type="ECO:0000313" key="12">
    <source>
        <dbReference type="Proteomes" id="UP000703590"/>
    </source>
</evidence>
<keyword evidence="8 10" id="KW-0472">Membrane</keyword>
<dbReference type="InterPro" id="IPR048279">
    <property type="entry name" value="MdtK-like"/>
</dbReference>
<evidence type="ECO:0000256" key="1">
    <source>
        <dbReference type="ARBA" id="ARBA00004651"/>
    </source>
</evidence>
<evidence type="ECO:0000256" key="7">
    <source>
        <dbReference type="ARBA" id="ARBA00022989"/>
    </source>
</evidence>
<keyword evidence="7 10" id="KW-1133">Transmembrane helix</keyword>
<feature type="transmembrane region" description="Helical" evidence="10">
    <location>
        <begin position="94"/>
        <end position="119"/>
    </location>
</feature>
<dbReference type="PIRSF" id="PIRSF006603">
    <property type="entry name" value="DinF"/>
    <property type="match status" value="1"/>
</dbReference>
<feature type="transmembrane region" description="Helical" evidence="10">
    <location>
        <begin position="161"/>
        <end position="184"/>
    </location>
</feature>
<feature type="transmembrane region" description="Helical" evidence="10">
    <location>
        <begin position="12"/>
        <end position="31"/>
    </location>
</feature>
<accession>A0ABS2WRR1</accession>
<dbReference type="InterPro" id="IPR051327">
    <property type="entry name" value="MATE_MepA_subfamily"/>
</dbReference>
<evidence type="ECO:0000256" key="5">
    <source>
        <dbReference type="ARBA" id="ARBA00022475"/>
    </source>
</evidence>
<evidence type="ECO:0000256" key="8">
    <source>
        <dbReference type="ARBA" id="ARBA00023136"/>
    </source>
</evidence>
<keyword evidence="5" id="KW-1003">Cell membrane</keyword>
<evidence type="ECO:0000313" key="11">
    <source>
        <dbReference type="EMBL" id="MBN2964088.1"/>
    </source>
</evidence>
<feature type="transmembrane region" description="Helical" evidence="10">
    <location>
        <begin position="240"/>
        <end position="261"/>
    </location>
</feature>
<dbReference type="Pfam" id="PF01554">
    <property type="entry name" value="MatE"/>
    <property type="match status" value="2"/>
</dbReference>
<evidence type="ECO:0000256" key="6">
    <source>
        <dbReference type="ARBA" id="ARBA00022692"/>
    </source>
</evidence>
<feature type="transmembrane region" description="Helical" evidence="10">
    <location>
        <begin position="190"/>
        <end position="211"/>
    </location>
</feature>
<reference evidence="11" key="1">
    <citation type="submission" date="2021-02" db="EMBL/GenBank/DDBJ databases">
        <title>Sulfurospirillum tamanensis sp. nov.</title>
        <authorList>
            <person name="Frolova A."/>
            <person name="Merkel A."/>
            <person name="Slobodkin A."/>
        </authorList>
    </citation>
    <scope>NUCLEOTIDE SEQUENCE</scope>
    <source>
        <strain evidence="11">T05b</strain>
    </source>
</reference>
<reference evidence="11" key="2">
    <citation type="submission" date="2021-02" db="EMBL/GenBank/DDBJ databases">
        <authorList>
            <person name="Merkel A.Y."/>
        </authorList>
    </citation>
    <scope>NUCLEOTIDE SEQUENCE</scope>
    <source>
        <strain evidence="11">T05b</strain>
    </source>
</reference>
<feature type="transmembrane region" description="Helical" evidence="10">
    <location>
        <begin position="308"/>
        <end position="331"/>
    </location>
</feature>
<feature type="transmembrane region" description="Helical" evidence="10">
    <location>
        <begin position="131"/>
        <end position="149"/>
    </location>
</feature>
<dbReference type="RefSeq" id="WP_205458637.1">
    <property type="nucleotide sequence ID" value="NZ_JAFHKK010000007.1"/>
</dbReference>
<comment type="subcellular location">
    <subcellularLocation>
        <location evidence="1">Cell membrane</location>
        <topology evidence="1">Multi-pass membrane protein</topology>
    </subcellularLocation>
</comment>
<keyword evidence="4" id="KW-0813">Transport</keyword>
<dbReference type="InterPro" id="IPR045070">
    <property type="entry name" value="MATE_MepA-like"/>
</dbReference>
<keyword evidence="6 10" id="KW-0812">Transmembrane</keyword>
<feature type="transmembrane region" description="Helical" evidence="10">
    <location>
        <begin position="351"/>
        <end position="375"/>
    </location>
</feature>
<evidence type="ECO:0000256" key="10">
    <source>
        <dbReference type="SAM" id="Phobius"/>
    </source>
</evidence>
<proteinExistence type="inferred from homology"/>
<feature type="transmembrane region" description="Helical" evidence="10">
    <location>
        <begin position="387"/>
        <end position="403"/>
    </location>
</feature>
<keyword evidence="9" id="KW-0046">Antibiotic resistance</keyword>
<dbReference type="CDD" id="cd13143">
    <property type="entry name" value="MATE_MepA_like"/>
    <property type="match status" value="1"/>
</dbReference>
<dbReference type="EMBL" id="JAFHKK010000007">
    <property type="protein sequence ID" value="MBN2964088.1"/>
    <property type="molecule type" value="Genomic_DNA"/>
</dbReference>
<dbReference type="PANTHER" id="PTHR43823">
    <property type="entry name" value="SPORULATION PROTEIN YKVU"/>
    <property type="match status" value="1"/>
</dbReference>
<dbReference type="PANTHER" id="PTHR43823:SF3">
    <property type="entry name" value="MULTIDRUG EXPORT PROTEIN MEPA"/>
    <property type="match status" value="1"/>
</dbReference>
<organism evidence="11 12">
    <name type="scientific">Sulfurospirillum tamanense</name>
    <dbReference type="NCBI Taxonomy" id="2813362"/>
    <lineage>
        <taxon>Bacteria</taxon>
        <taxon>Pseudomonadati</taxon>
        <taxon>Campylobacterota</taxon>
        <taxon>Epsilonproteobacteria</taxon>
        <taxon>Campylobacterales</taxon>
        <taxon>Sulfurospirillaceae</taxon>
        <taxon>Sulfurospirillum</taxon>
    </lineage>
</organism>
<comment type="similarity">
    <text evidence="2">Belongs to the multi antimicrobial extrusion (MATE) (TC 2.A.66.1) family. MepA subfamily.</text>
</comment>
<dbReference type="Proteomes" id="UP000703590">
    <property type="component" value="Unassembled WGS sequence"/>
</dbReference>
<dbReference type="InterPro" id="IPR002528">
    <property type="entry name" value="MATE_fam"/>
</dbReference>
<evidence type="ECO:0000256" key="3">
    <source>
        <dbReference type="ARBA" id="ARBA00022106"/>
    </source>
</evidence>
<evidence type="ECO:0000256" key="9">
    <source>
        <dbReference type="ARBA" id="ARBA00023251"/>
    </source>
</evidence>
<evidence type="ECO:0000256" key="4">
    <source>
        <dbReference type="ARBA" id="ARBA00022448"/>
    </source>
</evidence>
<evidence type="ECO:0000256" key="2">
    <source>
        <dbReference type="ARBA" id="ARBA00008417"/>
    </source>
</evidence>
<protein>
    <recommendedName>
        <fullName evidence="3">Multidrug export protein MepA</fullName>
    </recommendedName>
</protein>